<evidence type="ECO:0000256" key="4">
    <source>
        <dbReference type="ARBA" id="ARBA00022475"/>
    </source>
</evidence>
<evidence type="ECO:0000256" key="15">
    <source>
        <dbReference type="ARBA" id="ARBA00063609"/>
    </source>
</evidence>
<evidence type="ECO:0000256" key="6">
    <source>
        <dbReference type="ARBA" id="ARBA00022692"/>
    </source>
</evidence>
<sequence length="202" mass="21866">MMSACLCSSSPIVPSSLLPPPTSDFLLYWVGHYATSHPPWTVVSSSVACIMEGLRPSDRLLSLLLTVGGLSLVQAQSECNCSSVSPGVLAGIVLGDLMLTLLIALAVYYLGRLVPRGRGATEGAPRPEDRCLQRPQHTEGVLQMSPKQGSQRPEAWIQSFLMHAQHSTPNPIKTQIHRVASMRCQTSPHYCPQINIGGHKQC</sequence>
<dbReference type="GO" id="GO:0009986">
    <property type="term" value="C:cell surface"/>
    <property type="evidence" value="ECO:0007669"/>
    <property type="project" value="UniProtKB-ARBA"/>
</dbReference>
<evidence type="ECO:0000256" key="5">
    <source>
        <dbReference type="ARBA" id="ARBA00022553"/>
    </source>
</evidence>
<evidence type="ECO:0000256" key="12">
    <source>
        <dbReference type="ARBA" id="ARBA00023136"/>
    </source>
</evidence>
<feature type="region of interest" description="Disordered" evidence="16">
    <location>
        <begin position="119"/>
        <end position="149"/>
    </location>
</feature>
<dbReference type="InterPro" id="IPR026200">
    <property type="entry name" value="Tyrobp"/>
</dbReference>
<dbReference type="FunFam" id="1.10.287.770:FF:000004">
    <property type="entry name" value="TYRO protein tyrosine kinase-binding protein"/>
    <property type="match status" value="1"/>
</dbReference>
<dbReference type="GO" id="GO:1904151">
    <property type="term" value="P:positive regulation of microglial cell mediated cytotoxicity"/>
    <property type="evidence" value="ECO:0007669"/>
    <property type="project" value="TreeGrafter"/>
</dbReference>
<evidence type="ECO:0000313" key="19">
    <source>
        <dbReference type="Proteomes" id="UP000694520"/>
    </source>
</evidence>
<dbReference type="Gene3D" id="1.10.287.770">
    <property type="entry name" value="YojJ-like"/>
    <property type="match status" value="1"/>
</dbReference>
<dbReference type="GO" id="GO:0005886">
    <property type="term" value="C:plasma membrane"/>
    <property type="evidence" value="ECO:0007669"/>
    <property type="project" value="UniProtKB-SubCell"/>
</dbReference>
<feature type="transmembrane region" description="Helical" evidence="17">
    <location>
        <begin position="88"/>
        <end position="110"/>
    </location>
</feature>
<dbReference type="GO" id="GO:0002282">
    <property type="term" value="P:microglial cell activation involved in immune response"/>
    <property type="evidence" value="ECO:0007669"/>
    <property type="project" value="TreeGrafter"/>
</dbReference>
<organism evidence="18 19">
    <name type="scientific">Bos mutus grunniens</name>
    <name type="common">Wild yak</name>
    <name type="synonym">Bos grunniens</name>
    <dbReference type="NCBI Taxonomy" id="30521"/>
    <lineage>
        <taxon>Eukaryota</taxon>
        <taxon>Metazoa</taxon>
        <taxon>Chordata</taxon>
        <taxon>Craniata</taxon>
        <taxon>Vertebrata</taxon>
        <taxon>Euteleostomi</taxon>
        <taxon>Mammalia</taxon>
        <taxon>Eutheria</taxon>
        <taxon>Laurasiatheria</taxon>
        <taxon>Artiodactyla</taxon>
        <taxon>Ruminantia</taxon>
        <taxon>Pecora</taxon>
        <taxon>Bovidae</taxon>
        <taxon>Bovinae</taxon>
        <taxon>Bos</taxon>
    </lineage>
</organism>
<dbReference type="Ensembl" id="ENSBGRT00000040971.1">
    <property type="protein sequence ID" value="ENSBGRP00000035423.1"/>
    <property type="gene ID" value="ENSBGRG00000022191.1"/>
</dbReference>
<evidence type="ECO:0000256" key="10">
    <source>
        <dbReference type="ARBA" id="ARBA00022859"/>
    </source>
</evidence>
<keyword evidence="8" id="KW-0732">Signal</keyword>
<keyword evidence="13" id="KW-1015">Disulfide bond</keyword>
<comment type="similarity">
    <text evidence="2">Belongs to the TYROBP family.</text>
</comment>
<dbReference type="GO" id="GO:0002283">
    <property type="term" value="P:neutrophil activation involved in immune response"/>
    <property type="evidence" value="ECO:0007669"/>
    <property type="project" value="TreeGrafter"/>
</dbReference>
<evidence type="ECO:0000256" key="11">
    <source>
        <dbReference type="ARBA" id="ARBA00022989"/>
    </source>
</evidence>
<keyword evidence="7" id="KW-0479">Metal-binding</keyword>
<evidence type="ECO:0000256" key="14">
    <source>
        <dbReference type="ARBA" id="ARBA00031252"/>
    </source>
</evidence>
<dbReference type="GO" id="GO:0030316">
    <property type="term" value="P:osteoclast differentiation"/>
    <property type="evidence" value="ECO:0007669"/>
    <property type="project" value="UniProtKB-ARBA"/>
</dbReference>
<keyword evidence="5" id="KW-0597">Phosphoprotein</keyword>
<evidence type="ECO:0000256" key="16">
    <source>
        <dbReference type="SAM" id="MobiDB-lite"/>
    </source>
</evidence>
<dbReference type="GO" id="GO:0046872">
    <property type="term" value="F:metal ion binding"/>
    <property type="evidence" value="ECO:0007669"/>
    <property type="project" value="UniProtKB-KW"/>
</dbReference>
<reference evidence="18" key="2">
    <citation type="submission" date="2025-08" db="UniProtKB">
        <authorList>
            <consortium name="Ensembl"/>
        </authorList>
    </citation>
    <scope>IDENTIFICATION</scope>
</reference>
<dbReference type="GO" id="GO:0005102">
    <property type="term" value="F:signaling receptor binding"/>
    <property type="evidence" value="ECO:0007669"/>
    <property type="project" value="UniProtKB-ARBA"/>
</dbReference>
<keyword evidence="19" id="KW-1185">Reference proteome</keyword>
<dbReference type="PANTHER" id="PTHR17554:SF3">
    <property type="entry name" value="TYRO PROTEIN TYROSINE KINASE-BINDING PROTEIN"/>
    <property type="match status" value="1"/>
</dbReference>
<dbReference type="GeneTree" id="ENSGT00390000016786"/>
<comment type="subcellular location">
    <subcellularLocation>
        <location evidence="1">Cell membrane</location>
        <topology evidence="1">Single-pass type I membrane protein</topology>
    </subcellularLocation>
</comment>
<proteinExistence type="inferred from homology"/>
<dbReference type="PANTHER" id="PTHR17554">
    <property type="entry name" value="TYRO PROTEIN TYROSINE KINASE-BINDING PROTEIN"/>
    <property type="match status" value="1"/>
</dbReference>
<evidence type="ECO:0000313" key="18">
    <source>
        <dbReference type="Ensembl" id="ENSBGRP00000035423.1"/>
    </source>
</evidence>
<accession>A0A8B9YC03</accession>
<evidence type="ECO:0000256" key="7">
    <source>
        <dbReference type="ARBA" id="ARBA00022723"/>
    </source>
</evidence>
<protein>
    <recommendedName>
        <fullName evidence="3">TYRO protein tyrosine kinase-binding protein</fullName>
    </recommendedName>
    <alternativeName>
        <fullName evidence="14">DNAX-activation protein 12</fullName>
    </alternativeName>
</protein>
<evidence type="ECO:0000256" key="17">
    <source>
        <dbReference type="SAM" id="Phobius"/>
    </source>
</evidence>
<evidence type="ECO:0000256" key="3">
    <source>
        <dbReference type="ARBA" id="ARBA00022356"/>
    </source>
</evidence>
<dbReference type="AlphaFoldDB" id="A0A8B9YC03"/>
<reference evidence="18" key="1">
    <citation type="submission" date="2019-05" db="EMBL/GenBank/DDBJ databases">
        <authorList>
            <person name="Zhang S."/>
            <person name="Liu J."/>
        </authorList>
    </citation>
    <scope>NUCLEOTIDE SEQUENCE [LARGE SCALE GENOMIC DNA]</scope>
</reference>
<evidence type="ECO:0000256" key="9">
    <source>
        <dbReference type="ARBA" id="ARBA00022837"/>
    </source>
</evidence>
<keyword evidence="12 17" id="KW-0472">Membrane</keyword>
<dbReference type="GO" id="GO:0032816">
    <property type="term" value="P:positive regulation of natural killer cell activation"/>
    <property type="evidence" value="ECO:0007669"/>
    <property type="project" value="TreeGrafter"/>
</dbReference>
<keyword evidence="6 17" id="KW-0812">Transmembrane</keyword>
<evidence type="ECO:0000256" key="13">
    <source>
        <dbReference type="ARBA" id="ARBA00023157"/>
    </source>
</evidence>
<name>A0A8B9YC03_BOSMU</name>
<dbReference type="GO" id="GO:0034241">
    <property type="term" value="P:positive regulation of macrophage fusion"/>
    <property type="evidence" value="ECO:0007669"/>
    <property type="project" value="TreeGrafter"/>
</dbReference>
<comment type="subunit">
    <text evidence="15">Homodimer; disulfide-linked. Homotrimer; disulfide-linked. Homotetramer; disulfide-linked. Homotrimers and homotetramers form when low levels of partner receptors are available and is competitive with assembly with interacting receptors. They may represent alternative oligomerization states or may be intermediates in the receptor assembly process. Binding of a metal cation aids in homooligomerization through coordination of the metal ion by the subunits of the oligomer. Interacts with TREM1. Interacts with TREM2. Interacts with CLECSF5. Interacts with CD300LB and CD300C2. Interacts with CD300E. Interacts (via ITAM domain) with SYK (via SH2 domains); activates SYK mediating neutrophils and macrophages integrin-mediated activation. Interacts with KLRC2. Interacts with CD300H. Interacts with KLRD1. Interacts with SIGLEC1.</text>
</comment>
<evidence type="ECO:0000256" key="2">
    <source>
        <dbReference type="ARBA" id="ARBA00009791"/>
    </source>
</evidence>
<dbReference type="Proteomes" id="UP000694520">
    <property type="component" value="Chromosome 20"/>
</dbReference>
<dbReference type="GO" id="GO:0007166">
    <property type="term" value="P:cell surface receptor signaling pathway"/>
    <property type="evidence" value="ECO:0007669"/>
    <property type="project" value="UniProtKB-ARBA"/>
</dbReference>
<dbReference type="GO" id="GO:0032911">
    <property type="term" value="P:negative regulation of transforming growth factor beta1 production"/>
    <property type="evidence" value="ECO:0007669"/>
    <property type="project" value="TreeGrafter"/>
</dbReference>
<reference evidence="18" key="3">
    <citation type="submission" date="2025-09" db="UniProtKB">
        <authorList>
            <consortium name="Ensembl"/>
        </authorList>
    </citation>
    <scope>IDENTIFICATION</scope>
</reference>
<keyword evidence="4" id="KW-1003">Cell membrane</keyword>
<keyword evidence="11 17" id="KW-1133">Transmembrane helix</keyword>
<evidence type="ECO:0000256" key="8">
    <source>
        <dbReference type="ARBA" id="ARBA00022729"/>
    </source>
</evidence>
<evidence type="ECO:0000256" key="1">
    <source>
        <dbReference type="ARBA" id="ARBA00004251"/>
    </source>
</evidence>
<keyword evidence="9" id="KW-0106">Calcium</keyword>
<feature type="transmembrane region" description="Helical" evidence="17">
    <location>
        <begin position="60"/>
        <end position="76"/>
    </location>
</feature>
<dbReference type="GO" id="GO:0030889">
    <property type="term" value="P:negative regulation of B cell proliferation"/>
    <property type="evidence" value="ECO:0007669"/>
    <property type="project" value="UniProtKB-ARBA"/>
</dbReference>
<keyword evidence="10" id="KW-0391">Immunity</keyword>